<sequence length="278" mass="30337">MRKKLLSIVITMCLAMSLSTTAFAATTSSMSPSSKLVFDLSNQDLNSLSTENLNKFKQQVNSLSDSDFDSFIVGYLTKEKDFSKIKNNLSKLGVELQEPKKGNDQSFSIQSFEAWNLELEMAIAKRASDSYYRMITYYTPDTNESRPASYDAIVVYWDKATGKFSGKGTSSSTYNSLKSSSNSSNGTVVFNSYDSKFTSSTPTQYVSVYVTPIGSSGEIECAVEYHHSCYTTSFTGAALNPAVDYGGKGAVSGSVGVSINWASTETVWGIGDENAIYY</sequence>
<evidence type="ECO:0000256" key="1">
    <source>
        <dbReference type="SAM" id="MobiDB-lite"/>
    </source>
</evidence>
<evidence type="ECO:0000313" key="3">
    <source>
        <dbReference type="EMBL" id="SHH97851.1"/>
    </source>
</evidence>
<feature type="chain" id="PRO_5012816190" evidence="2">
    <location>
        <begin position="25"/>
        <end position="278"/>
    </location>
</feature>
<dbReference type="Proteomes" id="UP000183954">
    <property type="component" value="Unassembled WGS sequence"/>
</dbReference>
<protein>
    <submittedName>
        <fullName evidence="3">Uncharacterized protein</fullName>
    </submittedName>
</protein>
<reference evidence="4" key="1">
    <citation type="submission" date="2016-11" db="EMBL/GenBank/DDBJ databases">
        <authorList>
            <person name="Varghese N."/>
            <person name="Submissions S."/>
        </authorList>
    </citation>
    <scope>NUCLEOTIDE SEQUENCE [LARGE SCALE GENOMIC DNA]</scope>
    <source>
        <strain evidence="4">DSM 15449</strain>
    </source>
</reference>
<feature type="signal peptide" evidence="2">
    <location>
        <begin position="1"/>
        <end position="24"/>
    </location>
</feature>
<name>A0A1M5XDF7_9FIRM</name>
<evidence type="ECO:0000313" key="4">
    <source>
        <dbReference type="Proteomes" id="UP000183954"/>
    </source>
</evidence>
<dbReference type="AlphaFoldDB" id="A0A1M5XDF7"/>
<dbReference type="STRING" id="1121420.SAMN02746098_01953"/>
<feature type="region of interest" description="Disordered" evidence="1">
    <location>
        <begin position="165"/>
        <end position="184"/>
    </location>
</feature>
<gene>
    <name evidence="3" type="ORF">SAMN02746098_01953</name>
</gene>
<evidence type="ECO:0000256" key="2">
    <source>
        <dbReference type="SAM" id="SignalP"/>
    </source>
</evidence>
<dbReference type="RefSeq" id="WP_073029547.1">
    <property type="nucleotide sequence ID" value="NZ_FQXJ01000006.1"/>
</dbReference>
<keyword evidence="4" id="KW-1185">Reference proteome</keyword>
<proteinExistence type="predicted"/>
<organism evidence="3 4">
    <name type="scientific">Desulfosporosinus lacus DSM 15449</name>
    <dbReference type="NCBI Taxonomy" id="1121420"/>
    <lineage>
        <taxon>Bacteria</taxon>
        <taxon>Bacillati</taxon>
        <taxon>Bacillota</taxon>
        <taxon>Clostridia</taxon>
        <taxon>Eubacteriales</taxon>
        <taxon>Desulfitobacteriaceae</taxon>
        <taxon>Desulfosporosinus</taxon>
    </lineage>
</organism>
<dbReference type="EMBL" id="FQXJ01000006">
    <property type="protein sequence ID" value="SHH97851.1"/>
    <property type="molecule type" value="Genomic_DNA"/>
</dbReference>
<keyword evidence="2" id="KW-0732">Signal</keyword>
<accession>A0A1M5XDF7</accession>